<dbReference type="Gene3D" id="3.40.50.10490">
    <property type="entry name" value="Glucose-6-phosphate isomerase like protein, domain 1"/>
    <property type="match status" value="1"/>
</dbReference>
<dbReference type="EMBL" id="KR017749">
    <property type="protein sequence ID" value="AKZ21079.1"/>
    <property type="molecule type" value="Genomic_DNA"/>
</dbReference>
<keyword evidence="6" id="KW-0934">Plastid</keyword>
<dbReference type="NCBIfam" id="TIGR01011">
    <property type="entry name" value="rpsB_bact"/>
    <property type="match status" value="1"/>
</dbReference>
<protein>
    <recommendedName>
        <fullName evidence="4 5">Small ribosomal subunit protein uS2c</fullName>
    </recommendedName>
</protein>
<dbReference type="InterPro" id="IPR023591">
    <property type="entry name" value="Ribosomal_uS2_flav_dom_sf"/>
</dbReference>
<evidence type="ECO:0000256" key="5">
    <source>
        <dbReference type="HAMAP-Rule" id="MF_00291"/>
    </source>
</evidence>
<sequence>MVTNINEMVKAEMHLGHPTRKWNPKMAPYIYAERNGIYIIDLIQTYYHLKKVSKFLSEAASQGKKFLFIGTKKQASKLIEQAAKECDSHFVNQRWLGGMLTNWKTIKASIKKLNEFEIKEKNQEFKVLPKKQFATYKKDKERLEKYLSGLQTMTEIPDVVIIIGQVEEMNAVKECQKLGLRNVTILDTNCNPLWADLFVPANDDSVSSIKIILNEFVQSIIIGQKKYSETFSENKNNTQLTHAKHARKQ</sequence>
<dbReference type="InterPro" id="IPR001865">
    <property type="entry name" value="Ribosomal_uS2"/>
</dbReference>
<keyword evidence="3 5" id="KW-0687">Ribonucleoprotein</keyword>
<dbReference type="GO" id="GO:0006412">
    <property type="term" value="P:translation"/>
    <property type="evidence" value="ECO:0007669"/>
    <property type="project" value="UniProtKB-UniRule"/>
</dbReference>
<dbReference type="CDD" id="cd01425">
    <property type="entry name" value="RPS2"/>
    <property type="match status" value="1"/>
</dbReference>
<reference evidence="6" key="1">
    <citation type="journal article" date="2015" name="Genome Announc.">
        <title>Draft Plastid and Mitochondrial Genome Sequences from Antarctic Alga Prasiola crispa.</title>
        <authorList>
            <person name="Carvalho E.L."/>
            <person name="Wallau Gda L."/>
            <person name="Rangel D.L."/>
            <person name="Machado L.C."/>
            <person name="da Silva A.F."/>
            <person name="da Silva L.F."/>
            <person name="Macedo P.E."/>
            <person name="Pereira A.B."/>
            <person name="Victoria Fde C."/>
            <person name="Boldo J.T."/>
            <person name="Dal Belo C.A."/>
            <person name="Pinto P.M."/>
        </authorList>
    </citation>
    <scope>NUCLEOTIDE SEQUENCE</scope>
</reference>
<accession>A0A0R8S0W0</accession>
<dbReference type="GO" id="GO:0005763">
    <property type="term" value="C:mitochondrial small ribosomal subunit"/>
    <property type="evidence" value="ECO:0007669"/>
    <property type="project" value="TreeGrafter"/>
</dbReference>
<geneLocation type="chloroplast" evidence="6"/>
<comment type="subcellular location">
    <subcellularLocation>
        <location evidence="5">Plastid</location>
        <location evidence="5">Chloroplast</location>
    </subcellularLocation>
</comment>
<dbReference type="Pfam" id="PF00318">
    <property type="entry name" value="Ribosomal_S2"/>
    <property type="match status" value="1"/>
</dbReference>
<evidence type="ECO:0000256" key="1">
    <source>
        <dbReference type="ARBA" id="ARBA00006242"/>
    </source>
</evidence>
<evidence type="ECO:0000313" key="6">
    <source>
        <dbReference type="EMBL" id="AKZ21079.1"/>
    </source>
</evidence>
<dbReference type="HAMAP" id="MF_00291_B">
    <property type="entry name" value="Ribosomal_uS2_B"/>
    <property type="match status" value="1"/>
</dbReference>
<dbReference type="InterPro" id="IPR005706">
    <property type="entry name" value="Ribosomal_uS2_bac/mit/plastid"/>
</dbReference>
<comment type="similarity">
    <text evidence="1 5">Belongs to the universal ribosomal protein uS2 family.</text>
</comment>
<dbReference type="FunFam" id="1.10.287.610:FF:000001">
    <property type="entry name" value="30S ribosomal protein S2"/>
    <property type="match status" value="1"/>
</dbReference>
<dbReference type="Gene3D" id="1.10.287.610">
    <property type="entry name" value="Helix hairpin bin"/>
    <property type="match status" value="1"/>
</dbReference>
<name>A0A0R8S0W0_PRACR</name>
<dbReference type="PANTHER" id="PTHR12534">
    <property type="entry name" value="30S RIBOSOMAL PROTEIN S2 PROKARYOTIC AND ORGANELLAR"/>
    <property type="match status" value="1"/>
</dbReference>
<gene>
    <name evidence="5 6" type="primary">rps2</name>
</gene>
<dbReference type="GO" id="GO:0003735">
    <property type="term" value="F:structural constituent of ribosome"/>
    <property type="evidence" value="ECO:0007669"/>
    <property type="project" value="InterPro"/>
</dbReference>
<keyword evidence="2 5" id="KW-0689">Ribosomal protein</keyword>
<organism evidence="6">
    <name type="scientific">Prasiola crispa</name>
    <name type="common">Green alga</name>
    <name type="synonym">Ulva crispa</name>
    <dbReference type="NCBI Taxonomy" id="173492"/>
    <lineage>
        <taxon>Eukaryota</taxon>
        <taxon>Viridiplantae</taxon>
        <taxon>Chlorophyta</taxon>
        <taxon>core chlorophytes</taxon>
        <taxon>Trebouxiophyceae</taxon>
        <taxon>Prasiolales</taxon>
        <taxon>Prasiolaceae</taxon>
        <taxon>Prasiola</taxon>
    </lineage>
</organism>
<evidence type="ECO:0000256" key="3">
    <source>
        <dbReference type="ARBA" id="ARBA00023274"/>
    </source>
</evidence>
<proteinExistence type="inferred from homology"/>
<keyword evidence="6" id="KW-0150">Chloroplast</keyword>
<evidence type="ECO:0000256" key="2">
    <source>
        <dbReference type="ARBA" id="ARBA00022980"/>
    </source>
</evidence>
<dbReference type="PANTHER" id="PTHR12534:SF0">
    <property type="entry name" value="SMALL RIBOSOMAL SUBUNIT PROTEIN US2M"/>
    <property type="match status" value="1"/>
</dbReference>
<dbReference type="PRINTS" id="PR00395">
    <property type="entry name" value="RIBOSOMALS2"/>
</dbReference>
<dbReference type="AlphaFoldDB" id="A0A0R8S0W0"/>
<dbReference type="GO" id="GO:0009507">
    <property type="term" value="C:chloroplast"/>
    <property type="evidence" value="ECO:0007669"/>
    <property type="project" value="UniProtKB-SubCell"/>
</dbReference>
<dbReference type="SUPFAM" id="SSF52313">
    <property type="entry name" value="Ribosomal protein S2"/>
    <property type="match status" value="1"/>
</dbReference>
<evidence type="ECO:0000256" key="4">
    <source>
        <dbReference type="ARBA" id="ARBA00035155"/>
    </source>
</evidence>